<proteinExistence type="predicted"/>
<accession>A0A3M7TCD0</accession>
<organism evidence="1 2">
    <name type="scientific">Brachionus plicatilis</name>
    <name type="common">Marine rotifer</name>
    <name type="synonym">Brachionus muelleri</name>
    <dbReference type="NCBI Taxonomy" id="10195"/>
    <lineage>
        <taxon>Eukaryota</taxon>
        <taxon>Metazoa</taxon>
        <taxon>Spiralia</taxon>
        <taxon>Gnathifera</taxon>
        <taxon>Rotifera</taxon>
        <taxon>Eurotatoria</taxon>
        <taxon>Monogononta</taxon>
        <taxon>Pseudotrocha</taxon>
        <taxon>Ploima</taxon>
        <taxon>Brachionidae</taxon>
        <taxon>Brachionus</taxon>
    </lineage>
</organism>
<comment type="caution">
    <text evidence="1">The sequence shown here is derived from an EMBL/GenBank/DDBJ whole genome shotgun (WGS) entry which is preliminary data.</text>
</comment>
<dbReference type="EMBL" id="REGN01000038">
    <property type="protein sequence ID" value="RNA45031.1"/>
    <property type="molecule type" value="Genomic_DNA"/>
</dbReference>
<dbReference type="Proteomes" id="UP000276133">
    <property type="component" value="Unassembled WGS sequence"/>
</dbReference>
<keyword evidence="2" id="KW-1185">Reference proteome</keyword>
<name>A0A3M7TCD0_BRAPC</name>
<gene>
    <name evidence="1" type="ORF">BpHYR1_024131</name>
</gene>
<reference evidence="1 2" key="1">
    <citation type="journal article" date="2018" name="Sci. Rep.">
        <title>Genomic signatures of local adaptation to the degree of environmental predictability in rotifers.</title>
        <authorList>
            <person name="Franch-Gras L."/>
            <person name="Hahn C."/>
            <person name="Garcia-Roger E.M."/>
            <person name="Carmona M.J."/>
            <person name="Serra M."/>
            <person name="Gomez A."/>
        </authorList>
    </citation>
    <scope>NUCLEOTIDE SEQUENCE [LARGE SCALE GENOMIC DNA]</scope>
    <source>
        <strain evidence="1">HYR1</strain>
    </source>
</reference>
<evidence type="ECO:0000313" key="1">
    <source>
        <dbReference type="EMBL" id="RNA45031.1"/>
    </source>
</evidence>
<evidence type="ECO:0000313" key="2">
    <source>
        <dbReference type="Proteomes" id="UP000276133"/>
    </source>
</evidence>
<sequence length="74" mass="8615">MVLTYDFNPLFLSLTTIPSSTTQKLKKKITPISSRLLKPKPKFSALLFRVDLFLIFSYHDIPDLNLEILFQNNE</sequence>
<protein>
    <submittedName>
        <fullName evidence="1">Uncharacterized protein</fullName>
    </submittedName>
</protein>
<dbReference type="AlphaFoldDB" id="A0A3M7TCD0"/>